<comment type="caution">
    <text evidence="2">The sequence shown here is derived from an EMBL/GenBank/DDBJ whole genome shotgun (WGS) entry which is preliminary data.</text>
</comment>
<evidence type="ECO:0000313" key="3">
    <source>
        <dbReference type="Proteomes" id="UP000263486"/>
    </source>
</evidence>
<dbReference type="CDD" id="cd00198">
    <property type="entry name" value="vWFA"/>
    <property type="match status" value="1"/>
</dbReference>
<dbReference type="Gene3D" id="3.40.50.410">
    <property type="entry name" value="von Willebrand factor, type A domain"/>
    <property type="match status" value="1"/>
</dbReference>
<protein>
    <submittedName>
        <fullName evidence="2">VWA domain-containing protein</fullName>
    </submittedName>
</protein>
<organism evidence="2 3">
    <name type="scientific">Psychrilyobacter piezotolerans</name>
    <dbReference type="NCBI Taxonomy" id="2293438"/>
    <lineage>
        <taxon>Bacteria</taxon>
        <taxon>Fusobacteriati</taxon>
        <taxon>Fusobacteriota</taxon>
        <taxon>Fusobacteriia</taxon>
        <taxon>Fusobacteriales</taxon>
        <taxon>Fusobacteriaceae</taxon>
        <taxon>Psychrilyobacter</taxon>
    </lineage>
</organism>
<sequence>MKSFQVWALFLLLSITVFSSDQYIYSQITKDNLVVTDQYIVDRFNLDGEESVFSVETGDINLENFLNSGTAYDETVFTRIENERHDYNGVPRSMVKFNLNKNTGIPKEADFNLTQTDESGDILIYKRLIDENYTIPAPTSNFREEELEKSKNTFLYDDEYRLEHLIAYKYQEVVYRLYTGAKHDGIRPIKKIETGDNLSEFLNGNINYIDFIFENNGTVQTMEKSGITGKFIDGKFELMGLEDGKSYNLDLYTLRYRNNNNTGNYVVATYESSLTFNGKNQSSIQGNTGWLEDIDISNYKNIGLNVITLTNDDLSQIKLKDISEKREIAVNTVSDIVIDAPAGLSGSSINIGGTTYKVTNNQIVVGSTTYSEYVEVSGVKYPVINTKVTIAGTVYTVADDKITIGTINYSVVSEDLIVDEKKYVYRWTGIYDSGFTQEEGKKRVVSFDIEGTDIPLNRQIGIYIEPAPVVKDERYPHQRVIFERKDGSGNLINYELKDQNYKMTDRILIPARLGYRQMKSIDYGSTLGEYLLGGNYKNINEFKFENNNWSYLVDEGVEGIMAEKVISEAAAELTDEDGESILFYTDDVGHGLNKVEEGGDKVVYNWTEGPTNTNGVILNYDKVMFRIIKVPEDGVITENVSYMVGEDEHTAELPKYYWNPYDNANPINYLDETTDGNLRLEAFLFGNPDGGTNEENYIDLVMDAGSDKEITFSNAVISYEAANKNLRLIGLSIGKYAVQLYTVKRGHDGTYKVITYENYDTFAMDIPEIASEEFDKENNIHKIDFITTGTSSGAIQVNVNFITKMEREINLTTSNLQSVGLPAFKLSEKNEGTGESEGVGDIGQISLRESNQKRFLFPLDVVFVIDNSGSMQNEIDAVKDGLSAFGQELYDRGFDVKYNLITFGPEQTSNTIRNWSTKVDQYLDVRNSWWGGTSHYMAIYKEKWFDGLTLGGVNPENRREKEKDELIDAFNNIRASSGYYRGQENSAWGLHYAIEKLRANGRYLDYSGEITDDSSSGYMPSQKMIIFLTDENMDTDNIGSLGYNSGDVLQKLYAKLNSTHNGMADNINLTGLFHVRRRGNTADSANTELTKYEEEGVPDLGYKYSWGKNKNNNYWEEWDDREIPILGIDPSDTGNVYHTDFKYYNTGNNFFMYEMGSSGEHVGDALQSAISNIGIIQRWELSYLTPFNEYDGTTRTVDFKLIDVKGKDGTPISKTIRDLDEYQDKQYAVQEEKLVVEFKDPTGTSPKLSIVDGRGVITFLAKSRYHEMNSSGETIIIEDVIKERSLNVLKTDGTLLFSRTTDDITMSLSEDGWSPLKITVVNLETILDNRAESWVGVENLPIGTDPVKEILSYIDKVKYRVDGSNNYEMWLKKSEVDGLIAHDLGDNPAVPYFNLVIAGSPARVDEEYFKGLMGDRSDAWYELKNSSSDPDLFSGISSDDFEKLDGTRYRIKLGDLDLKELLTSTDGEDIELKISKTKLEAIDGDSANFEDFGQQGWYEFNVVLTETEMQILRDAELNGNPIEYIDLEATAVTDLFTQTKILEDVAIDVIPPKIVEIRVIDTTLRAFLKSMKVLEDTQVFTNTEAENYSGYSAANESELEDLLSNVGSYVKKGDLLDITLIIEDKNLTEDDIYIGIDELGWRVPDIDPEPDGPNGEKRFKLSWPGVEVGGASGTIGIENTIEDRYGNTGDQNISILNINMTDIVPGRTMTDISDNPINAHPSDGKYYVNSDYNITLTGIGNMYRAGIAAFKYDNTKSDNKDGVPTYHHSENGLYTGGIKETEFEIEIDSTHKTDGEYIGKIFGMSKSGKLIDISDYSDDDFDKILDTNYASSPLSQTTIMVDTVEPVISNVSIINRTFMDVYGVNSVNSSGTTYVKDGDKVEISYDIKDFNMHDKEIVSGIKGGYLLDLKGYSVDNLSSEIASPAETGLADTYTVTYTFTINDSGTTETDIDFNIKGEDKAGNQREQEEIIVLNNNKPKAVILKVYEGVKDWDNTTTQRTGDSGLSSGGYEFTKGGAGSLISDPMIYAEISGTGADVRYLKIDKNGTIDPLLDILGETSEIKIDGSNGTKFGTDTTNIAVITPISVSGVPGDEMEFKFIVDTRINTSYLEGGIIGSLTGGHINIDLSDLEELVGIDGYNYDFVVGGKVVQQGGEDDLNGNSFTTVQGGSITSNNIDIDTSLFTEGSRGDLIITVWDRLGHEKIFEKAYFIPTESLGVKATIEDELKQRESKLKIIGEGTSDKFELESSVDKSSE</sequence>
<evidence type="ECO:0000313" key="2">
    <source>
        <dbReference type="EMBL" id="REI40244.1"/>
    </source>
</evidence>
<evidence type="ECO:0000259" key="1">
    <source>
        <dbReference type="PROSITE" id="PS50234"/>
    </source>
</evidence>
<proteinExistence type="predicted"/>
<dbReference type="InterPro" id="IPR002035">
    <property type="entry name" value="VWF_A"/>
</dbReference>
<keyword evidence="3" id="KW-1185">Reference proteome</keyword>
<feature type="domain" description="VWFA" evidence="1">
    <location>
        <begin position="860"/>
        <end position="1069"/>
    </location>
</feature>
<name>A0ABX9KET7_9FUSO</name>
<dbReference type="RefSeq" id="WP_114643073.1">
    <property type="nucleotide sequence ID" value="NZ_JAACIO010000022.1"/>
</dbReference>
<dbReference type="InterPro" id="IPR036465">
    <property type="entry name" value="vWFA_dom_sf"/>
</dbReference>
<accession>A0ABX9KET7</accession>
<dbReference type="SUPFAM" id="SSF53300">
    <property type="entry name" value="vWA-like"/>
    <property type="match status" value="1"/>
</dbReference>
<dbReference type="PROSITE" id="PS50234">
    <property type="entry name" value="VWFA"/>
    <property type="match status" value="1"/>
</dbReference>
<gene>
    <name evidence="2" type="ORF">DYH56_11775</name>
</gene>
<dbReference type="EMBL" id="QUAJ01000022">
    <property type="protein sequence ID" value="REI40244.1"/>
    <property type="molecule type" value="Genomic_DNA"/>
</dbReference>
<dbReference type="Proteomes" id="UP000263486">
    <property type="component" value="Unassembled WGS sequence"/>
</dbReference>
<reference evidence="2 3" key="1">
    <citation type="submission" date="2018-08" db="EMBL/GenBank/DDBJ databases">
        <title>Draft genome sequence of Psychrilyobacter sp. strain SD5 isolated from Black Sea water.</title>
        <authorList>
            <person name="Yadav S."/>
            <person name="Villanueva L."/>
            <person name="Damste J.S.S."/>
        </authorList>
    </citation>
    <scope>NUCLEOTIDE SEQUENCE [LARGE SCALE GENOMIC DNA]</scope>
    <source>
        <strain evidence="2 3">SD5</strain>
    </source>
</reference>